<evidence type="ECO:0000313" key="2">
    <source>
        <dbReference type="EMBL" id="SDL56659.1"/>
    </source>
</evidence>
<organism evidence="2 3">
    <name type="scientific">Maridesulfovibrio ferrireducens</name>
    <dbReference type="NCBI Taxonomy" id="246191"/>
    <lineage>
        <taxon>Bacteria</taxon>
        <taxon>Pseudomonadati</taxon>
        <taxon>Thermodesulfobacteriota</taxon>
        <taxon>Desulfovibrionia</taxon>
        <taxon>Desulfovibrionales</taxon>
        <taxon>Desulfovibrionaceae</taxon>
        <taxon>Maridesulfovibrio</taxon>
    </lineage>
</organism>
<dbReference type="EMBL" id="FNGA01000006">
    <property type="protein sequence ID" value="SDL56659.1"/>
    <property type="molecule type" value="Genomic_DNA"/>
</dbReference>
<dbReference type="OrthoDB" id="9811542at2"/>
<protein>
    <submittedName>
        <fullName evidence="2">Calcineurin-like phosphoesterase</fullName>
    </submittedName>
</protein>
<sequence length="1093" mass="124929">MKNISWLHFSDLHIGCPKNEGSWSFIKADLYRDIEQVYDLSGKIDFVLFSGDVTFSGQTDQFKAASDFLYELWDKFDKLGSTPLFFCVPGNHDLVRQDRPSAAARMLKMWEDQPDVQKELWDEASEYYQFIKSSFANYQSWYDNIKLPKPELFKKGYLPGDFSSSFTANGIQIGIAGLNSSFLHFADLKQTDGTALSKKQLSYVTDSNPHGWCDKNTISMLTTHHGPDWYTQSSKEEYRSEIYVPSLFYAHFYGHMHDPADISFSEGGSEERRMRQGVSLFGLEDTASGKRRVHGYSFYNLNIDKDSMVERVKPRNALKLHDGRYKLTPNHEYDLDEENTLTRIFNFNKAEEQKSTSDPEPDTYDTIVDTPITDEFSKETLDKIGNDTPSFDVRHAKIRISELKKASQLLKQTNFLWIKCDWGMGKEGFLGALLKNEIQKKQRAVYRIDLDEVLAIDEVHNSSKERLGLNLEEFIANLPPESPVTFILDNISTELISNYGEELFKKIDILKDVHSNSQYICASRYTSPVFIRDSVEIFPLNIYDVKEYISSNPNITQEMLTEEYLDAISDKSGNIPILIDNIIRKLRVVSLNEIYSDEHEFDGLTADTGEPIPKSLKYAISKLENSSDSVSQRCYKLLKVLSFLPSGESLKTIRYTFQRAPFYPDYAVKLQDLALINTTSSPISLKLQAGSWLAVITTQEKILKVSRHIREYVILKMSNKEKEDIVKKITNILFGSDWRQGKLKMAKNKILSGRGVTSTGPGNEHSLIKHVLRKATDNNDKRDIDSALRIASTYCSKICNSNRYRDAVLATKEILTMVEGFENQYIGSLCVTHGKALRMLSRRQSAIEYLEYSIKINLIKDKDDLVSAHLNIAYAYDTEGDTDNAVIASNKVKELSSKGDSSYNQAESIIAEMNDKKNDLVDIEKKSRNKGQIITANNVALTLAAEEDNIDKKIQYYDCVIDSKGDTYNTIRAAAQKVKHMTKNNCLEKIDNRDKQIVRFGYSLQFSQRTTGLFNTCHNALWEILKYENKIKELLRVYRLSSLIWRLSEKRTNEEECLNDLIAIVGSTGFKAMATSMDYQYFTIRSKALIQSD</sequence>
<dbReference type="SUPFAM" id="SSF52540">
    <property type="entry name" value="P-loop containing nucleoside triphosphate hydrolases"/>
    <property type="match status" value="1"/>
</dbReference>
<dbReference type="Pfam" id="PF00149">
    <property type="entry name" value="Metallophos"/>
    <property type="match status" value="1"/>
</dbReference>
<evidence type="ECO:0000313" key="3">
    <source>
        <dbReference type="Proteomes" id="UP000199053"/>
    </source>
</evidence>
<name>A0A1G9L3T6_9BACT</name>
<dbReference type="Gene3D" id="1.25.40.10">
    <property type="entry name" value="Tetratricopeptide repeat domain"/>
    <property type="match status" value="1"/>
</dbReference>
<dbReference type="InterPro" id="IPR027417">
    <property type="entry name" value="P-loop_NTPase"/>
</dbReference>
<dbReference type="Gene3D" id="3.60.21.10">
    <property type="match status" value="1"/>
</dbReference>
<evidence type="ECO:0000259" key="1">
    <source>
        <dbReference type="Pfam" id="PF00149"/>
    </source>
</evidence>
<dbReference type="STRING" id="246191.SAMN05660337_3259"/>
<dbReference type="InterPro" id="IPR011990">
    <property type="entry name" value="TPR-like_helical_dom_sf"/>
</dbReference>
<dbReference type="InterPro" id="IPR029052">
    <property type="entry name" value="Metallo-depent_PP-like"/>
</dbReference>
<dbReference type="SUPFAM" id="SSF48452">
    <property type="entry name" value="TPR-like"/>
    <property type="match status" value="1"/>
</dbReference>
<dbReference type="AlphaFoldDB" id="A0A1G9L3T6"/>
<dbReference type="InterPro" id="IPR004843">
    <property type="entry name" value="Calcineurin-like_PHP"/>
</dbReference>
<proteinExistence type="predicted"/>
<dbReference type="SUPFAM" id="SSF56300">
    <property type="entry name" value="Metallo-dependent phosphatases"/>
    <property type="match status" value="1"/>
</dbReference>
<dbReference type="RefSeq" id="WP_092163024.1">
    <property type="nucleotide sequence ID" value="NZ_FNGA01000006.1"/>
</dbReference>
<dbReference type="Proteomes" id="UP000199053">
    <property type="component" value="Unassembled WGS sequence"/>
</dbReference>
<feature type="domain" description="Calcineurin-like phosphoesterase" evidence="1">
    <location>
        <begin position="7"/>
        <end position="258"/>
    </location>
</feature>
<keyword evidence="3" id="KW-1185">Reference proteome</keyword>
<accession>A0A1G9L3T6</accession>
<gene>
    <name evidence="2" type="ORF">SAMN05660337_3259</name>
</gene>
<reference evidence="3" key="1">
    <citation type="submission" date="2016-10" db="EMBL/GenBank/DDBJ databases">
        <authorList>
            <person name="Varghese N."/>
            <person name="Submissions S."/>
        </authorList>
    </citation>
    <scope>NUCLEOTIDE SEQUENCE [LARGE SCALE GENOMIC DNA]</scope>
    <source>
        <strain evidence="3">DSM 16995</strain>
    </source>
</reference>
<dbReference type="GO" id="GO:0016787">
    <property type="term" value="F:hydrolase activity"/>
    <property type="evidence" value="ECO:0007669"/>
    <property type="project" value="InterPro"/>
</dbReference>